<reference evidence="2 3" key="1">
    <citation type="submission" date="2019-05" db="EMBL/GenBank/DDBJ databases">
        <title>Another draft genome of Portunus trituberculatus and its Hox gene families provides insights of decapod evolution.</title>
        <authorList>
            <person name="Jeong J.-H."/>
            <person name="Song I."/>
            <person name="Kim S."/>
            <person name="Choi T."/>
            <person name="Kim D."/>
            <person name="Ryu S."/>
            <person name="Kim W."/>
        </authorList>
    </citation>
    <scope>NUCLEOTIDE SEQUENCE [LARGE SCALE GENOMIC DNA]</scope>
    <source>
        <tissue evidence="2">Muscle</tissue>
    </source>
</reference>
<name>A0A5B7D5L8_PORTR</name>
<dbReference type="EMBL" id="VSRR010000470">
    <property type="protein sequence ID" value="MPC16013.1"/>
    <property type="molecule type" value="Genomic_DNA"/>
</dbReference>
<evidence type="ECO:0000313" key="3">
    <source>
        <dbReference type="Proteomes" id="UP000324222"/>
    </source>
</evidence>
<evidence type="ECO:0000256" key="1">
    <source>
        <dbReference type="SAM" id="MobiDB-lite"/>
    </source>
</evidence>
<organism evidence="2 3">
    <name type="scientific">Portunus trituberculatus</name>
    <name type="common">Swimming crab</name>
    <name type="synonym">Neptunus trituberculatus</name>
    <dbReference type="NCBI Taxonomy" id="210409"/>
    <lineage>
        <taxon>Eukaryota</taxon>
        <taxon>Metazoa</taxon>
        <taxon>Ecdysozoa</taxon>
        <taxon>Arthropoda</taxon>
        <taxon>Crustacea</taxon>
        <taxon>Multicrustacea</taxon>
        <taxon>Malacostraca</taxon>
        <taxon>Eumalacostraca</taxon>
        <taxon>Eucarida</taxon>
        <taxon>Decapoda</taxon>
        <taxon>Pleocyemata</taxon>
        <taxon>Brachyura</taxon>
        <taxon>Eubrachyura</taxon>
        <taxon>Portunoidea</taxon>
        <taxon>Portunidae</taxon>
        <taxon>Portuninae</taxon>
        <taxon>Portunus</taxon>
    </lineage>
</organism>
<proteinExistence type="predicted"/>
<dbReference type="Proteomes" id="UP000324222">
    <property type="component" value="Unassembled WGS sequence"/>
</dbReference>
<comment type="caution">
    <text evidence="2">The sequence shown here is derived from an EMBL/GenBank/DDBJ whole genome shotgun (WGS) entry which is preliminary data.</text>
</comment>
<feature type="region of interest" description="Disordered" evidence="1">
    <location>
        <begin position="34"/>
        <end position="63"/>
    </location>
</feature>
<evidence type="ECO:0000313" key="2">
    <source>
        <dbReference type="EMBL" id="MPC16013.1"/>
    </source>
</evidence>
<protein>
    <submittedName>
        <fullName evidence="2">Uncharacterized protein</fullName>
    </submittedName>
</protein>
<accession>A0A5B7D5L8</accession>
<gene>
    <name evidence="2" type="ORF">E2C01_008820</name>
</gene>
<dbReference type="AlphaFoldDB" id="A0A5B7D5L8"/>
<sequence length="63" mass="6935">MMSRCESRLVPTPAPRHSIKWCRALHLLGSTGIPSLETKASLPNHHGSRPAPGDWDSPRHGKD</sequence>
<keyword evidence="3" id="KW-1185">Reference proteome</keyword>